<dbReference type="SUPFAM" id="SSF50475">
    <property type="entry name" value="FMN-binding split barrel"/>
    <property type="match status" value="1"/>
</dbReference>
<dbReference type="Proteomes" id="UP001296993">
    <property type="component" value="Unassembled WGS sequence"/>
</dbReference>
<accession>A0ABS4XCS1</accession>
<organism evidence="1 2">
    <name type="scientific">Paeniglutamicibacter kerguelensis</name>
    <dbReference type="NCBI Taxonomy" id="254788"/>
    <lineage>
        <taxon>Bacteria</taxon>
        <taxon>Bacillati</taxon>
        <taxon>Actinomycetota</taxon>
        <taxon>Actinomycetes</taxon>
        <taxon>Micrococcales</taxon>
        <taxon>Micrococcaceae</taxon>
        <taxon>Paeniglutamicibacter</taxon>
    </lineage>
</organism>
<evidence type="ECO:0000313" key="2">
    <source>
        <dbReference type="Proteomes" id="UP001296993"/>
    </source>
</evidence>
<dbReference type="RefSeq" id="WP_209997198.1">
    <property type="nucleotide sequence ID" value="NZ_BAAAJY010000002.1"/>
</dbReference>
<dbReference type="InterPro" id="IPR012349">
    <property type="entry name" value="Split_barrel_FMN-bd"/>
</dbReference>
<keyword evidence="2" id="KW-1185">Reference proteome</keyword>
<dbReference type="EMBL" id="JAGIOF010000001">
    <property type="protein sequence ID" value="MBP2386267.1"/>
    <property type="molecule type" value="Genomic_DNA"/>
</dbReference>
<dbReference type="Gene3D" id="2.30.110.10">
    <property type="entry name" value="Electron Transport, Fmn-binding Protein, Chain A"/>
    <property type="match status" value="1"/>
</dbReference>
<gene>
    <name evidence="1" type="ORF">JOF47_001778</name>
</gene>
<dbReference type="Pfam" id="PF12900">
    <property type="entry name" value="Pyridox_ox_2"/>
    <property type="match status" value="1"/>
</dbReference>
<comment type="caution">
    <text evidence="1">The sequence shown here is derived from an EMBL/GenBank/DDBJ whole genome shotgun (WGS) entry which is preliminary data.</text>
</comment>
<reference evidence="1 2" key="1">
    <citation type="submission" date="2021-03" db="EMBL/GenBank/DDBJ databases">
        <title>Sequencing the genomes of 1000 actinobacteria strains.</title>
        <authorList>
            <person name="Klenk H.-P."/>
        </authorList>
    </citation>
    <scope>NUCLEOTIDE SEQUENCE [LARGE SCALE GENOMIC DNA]</scope>
    <source>
        <strain evidence="1 2">DSM 15797</strain>
    </source>
</reference>
<evidence type="ECO:0000313" key="1">
    <source>
        <dbReference type="EMBL" id="MBP2386267.1"/>
    </source>
</evidence>
<dbReference type="InterPro" id="IPR024747">
    <property type="entry name" value="Pyridox_Oxase-rel"/>
</dbReference>
<proteinExistence type="predicted"/>
<protein>
    <submittedName>
        <fullName evidence="1">Nitroimidazol reductase NimA-like FMN-containing flavoprotein (Pyridoxamine 5'-phosphate oxidase superfamily)</fullName>
    </submittedName>
</protein>
<sequence length="156" mass="17074">MSGNPMVPKVEILDTGQCWKLLSTTSVGRLAVTVDGHPDLFPVNYKIDEDTLIFRTGDGTKLRAIKNDARVAFETDAVTPESGVAWSVVIKGSIEATPSTSPALNETERILFPWQGVGQDHFVRIIPETVTGRRFTLDTSMTWQISLDGSIRAGLE</sequence>
<name>A0ABS4XCS1_9MICC</name>